<proteinExistence type="predicted"/>
<accession>A0ABP0DFM1</accession>
<evidence type="ECO:0000313" key="3">
    <source>
        <dbReference type="EMBL" id="CAK7265907.1"/>
    </source>
</evidence>
<keyword evidence="1" id="KW-0289">Folate biosynthesis</keyword>
<dbReference type="Gene3D" id="3.30.1130.10">
    <property type="match status" value="2"/>
</dbReference>
<evidence type="ECO:0000256" key="1">
    <source>
        <dbReference type="ARBA" id="ARBA00022909"/>
    </source>
</evidence>
<gene>
    <name evidence="3" type="ORF">SEPCBS119000_001747</name>
</gene>
<dbReference type="InterPro" id="IPR043133">
    <property type="entry name" value="GTP-CH-I_C/QueF"/>
</dbReference>
<dbReference type="EMBL" id="CAWUON010000015">
    <property type="protein sequence ID" value="CAK7265907.1"/>
    <property type="molecule type" value="Genomic_DNA"/>
</dbReference>
<evidence type="ECO:0000313" key="4">
    <source>
        <dbReference type="Proteomes" id="UP001642502"/>
    </source>
</evidence>
<sequence length="299" mass="32001">MPSPTEWDVQAATGEPRAIIRVRNLQTTLGASAALDAWSRSGRAQPAVLSAEAVLVKPFAEAAVTDRVAGDTVHYGVLSKSLLASISKWSSLDTHGIMDFCSLQDVLRGLWRDLTGQQVADGLSTPAQAVTKAVPLTAEVVRRLTVTVLLPKASLVGEGASLTTTGLLAPQGGGEAIATHILRLHRLRVPTLVGVHAHERTAKQAVVMDVALDRYSGPRDIYTMLESFVVKLVGASSFETLEALGTHVARSILREFRPYGTLPGESLPEWYVHVALEKPIAVPFAEAPVVEVRMAAEHL</sequence>
<dbReference type="SUPFAM" id="SSF55620">
    <property type="entry name" value="Tetrahydrobiopterin biosynthesis enzymes-like"/>
    <property type="match status" value="1"/>
</dbReference>
<dbReference type="InterPro" id="IPR006157">
    <property type="entry name" value="FolB_dom"/>
</dbReference>
<protein>
    <recommendedName>
        <fullName evidence="2">Dihydroneopterin aldolase/epimerase domain-containing protein</fullName>
    </recommendedName>
</protein>
<reference evidence="3 4" key="1">
    <citation type="submission" date="2024-01" db="EMBL/GenBank/DDBJ databases">
        <authorList>
            <person name="Allen C."/>
            <person name="Tagirdzhanova G."/>
        </authorList>
    </citation>
    <scope>NUCLEOTIDE SEQUENCE [LARGE SCALE GENOMIC DNA]</scope>
    <source>
        <strain evidence="3 4">CBS 119000</strain>
    </source>
</reference>
<dbReference type="SMART" id="SM00905">
    <property type="entry name" value="FolB"/>
    <property type="match status" value="1"/>
</dbReference>
<dbReference type="Pfam" id="PF02152">
    <property type="entry name" value="FolB"/>
    <property type="match status" value="1"/>
</dbReference>
<comment type="caution">
    <text evidence="3">The sequence shown here is derived from an EMBL/GenBank/DDBJ whole genome shotgun (WGS) entry which is preliminary data.</text>
</comment>
<keyword evidence="4" id="KW-1185">Reference proteome</keyword>
<feature type="domain" description="Dihydroneopterin aldolase/epimerase" evidence="2">
    <location>
        <begin position="182"/>
        <end position="294"/>
    </location>
</feature>
<dbReference type="Proteomes" id="UP001642502">
    <property type="component" value="Unassembled WGS sequence"/>
</dbReference>
<organism evidence="3 4">
    <name type="scientific">Sporothrix epigloea</name>
    <dbReference type="NCBI Taxonomy" id="1892477"/>
    <lineage>
        <taxon>Eukaryota</taxon>
        <taxon>Fungi</taxon>
        <taxon>Dikarya</taxon>
        <taxon>Ascomycota</taxon>
        <taxon>Pezizomycotina</taxon>
        <taxon>Sordariomycetes</taxon>
        <taxon>Sordariomycetidae</taxon>
        <taxon>Ophiostomatales</taxon>
        <taxon>Ophiostomataceae</taxon>
        <taxon>Sporothrix</taxon>
    </lineage>
</organism>
<evidence type="ECO:0000259" key="2">
    <source>
        <dbReference type="SMART" id="SM00905"/>
    </source>
</evidence>
<name>A0ABP0DFM1_9PEZI</name>